<organism evidence="1 4">
    <name type="scientific">Dentiradicibacter hellwigii</name>
    <dbReference type="NCBI Taxonomy" id="3149053"/>
    <lineage>
        <taxon>Bacteria</taxon>
        <taxon>Pseudomonadati</taxon>
        <taxon>Pseudomonadota</taxon>
        <taxon>Betaproteobacteria</taxon>
        <taxon>Rhodocyclales</taxon>
        <taxon>Rhodocyclaceae</taxon>
        <taxon>Dentiradicibacter</taxon>
    </lineage>
</organism>
<reference evidence="4" key="1">
    <citation type="submission" date="2024-06" db="EMBL/GenBank/DDBJ databases">
        <title>Radixoralia hellwigii gen. nov., sp nov., isolated from a root canal in the human oral cavity.</title>
        <authorList>
            <person name="Bartsch S."/>
            <person name="Wittmer A."/>
            <person name="Schulz A.-K."/>
            <person name="Neumann-Schaal M."/>
            <person name="Wolf J."/>
            <person name="Gronow S."/>
            <person name="Tennert C."/>
            <person name="Haecker G."/>
            <person name="Cieplik F."/>
            <person name="Al-Ahmad A."/>
        </authorList>
    </citation>
    <scope>NUCLEOTIDE SEQUENCE [LARGE SCALE GENOMIC DNA]</scope>
    <source>
        <strain evidence="4">Wk13</strain>
    </source>
</reference>
<accession>A0ABV4UAA1</accession>
<sequence length="84" mass="9653">MGKSIIYTHKGWFGLCPIYLAEIDSPAPYCDPRHWSLAWLMTVSDAIYGLCFWLCSCINPDYEPAWPLFVSAPLKTPIIRTRED</sequence>
<dbReference type="EMBL" id="JBEUWX010000001">
    <property type="protein sequence ID" value="MFA9948742.1"/>
    <property type="molecule type" value="Genomic_DNA"/>
</dbReference>
<evidence type="ECO:0000313" key="2">
    <source>
        <dbReference type="EMBL" id="MFA9949138.1"/>
    </source>
</evidence>
<keyword evidence="4" id="KW-1185">Reference proteome</keyword>
<dbReference type="EMBL" id="JBEUWX010000001">
    <property type="protein sequence ID" value="MFA9949138.1"/>
    <property type="molecule type" value="Genomic_DNA"/>
</dbReference>
<dbReference type="Proteomes" id="UP001574673">
    <property type="component" value="Unassembled WGS sequence"/>
</dbReference>
<evidence type="ECO:0000313" key="1">
    <source>
        <dbReference type="EMBL" id="MFA9948742.1"/>
    </source>
</evidence>
<comment type="caution">
    <text evidence="1">The sequence shown here is derived from an EMBL/GenBank/DDBJ whole genome shotgun (WGS) entry which is preliminary data.</text>
</comment>
<protein>
    <submittedName>
        <fullName evidence="1">Uncharacterized protein</fullName>
    </submittedName>
</protein>
<proteinExistence type="predicted"/>
<name>A0ABV4UAA1_9RHOO</name>
<gene>
    <name evidence="1" type="ORF">ABCS64_00110</name>
    <name evidence="2" type="ORF">ABCS64_02135</name>
    <name evidence="3" type="ORF">ABCS64_12515</name>
</gene>
<dbReference type="RefSeq" id="WP_418889916.1">
    <property type="nucleotide sequence ID" value="NZ_JBEUWX010000001.1"/>
</dbReference>
<reference evidence="1" key="2">
    <citation type="journal article" date="2025" name="Int. J. Syst. Evol. Microbiol.">
        <title>Dentiradicibacter hellwigii gen. nov., sp. nov., isolated from a secondary infected root canal in the human oral cavity.</title>
        <authorList>
            <person name="Bartsch S."/>
            <person name="Wittmer A."/>
            <person name="Weber A.K."/>
            <person name="Neumann-Schaal M."/>
            <person name="Wolf J."/>
            <person name="Gronow S."/>
            <person name="Turnbull J.D."/>
            <person name="Tennert C."/>
            <person name="Hacker G."/>
            <person name="Cieplik F."/>
            <person name="Al-Ahmad A."/>
        </authorList>
    </citation>
    <scope>NUCLEOTIDE SEQUENCE</scope>
    <source>
        <strain evidence="1">Wk13</strain>
    </source>
</reference>
<dbReference type="EMBL" id="JBEUWX010000003">
    <property type="protein sequence ID" value="MFA9951136.1"/>
    <property type="molecule type" value="Genomic_DNA"/>
</dbReference>
<evidence type="ECO:0000313" key="4">
    <source>
        <dbReference type="Proteomes" id="UP001574673"/>
    </source>
</evidence>
<evidence type="ECO:0000313" key="3">
    <source>
        <dbReference type="EMBL" id="MFA9951136.1"/>
    </source>
</evidence>